<dbReference type="PROSITE" id="PS50082">
    <property type="entry name" value="WD_REPEATS_2"/>
    <property type="match status" value="1"/>
</dbReference>
<dbReference type="InterPro" id="IPR001810">
    <property type="entry name" value="F-box_dom"/>
</dbReference>
<dbReference type="Proteomes" id="UP000242287">
    <property type="component" value="Unassembled WGS sequence"/>
</dbReference>
<keyword evidence="6" id="KW-1185">Reference proteome</keyword>
<reference evidence="5 6" key="1">
    <citation type="submission" date="2014-02" db="EMBL/GenBank/DDBJ databases">
        <title>Transposable element dynamics among asymbiotic and ectomycorrhizal Amanita fungi.</title>
        <authorList>
            <consortium name="DOE Joint Genome Institute"/>
            <person name="Hess J."/>
            <person name="Skrede I."/>
            <person name="Wolfe B."/>
            <person name="LaButti K."/>
            <person name="Ohm R.A."/>
            <person name="Grigoriev I.V."/>
            <person name="Pringle A."/>
        </authorList>
    </citation>
    <scope>NUCLEOTIDE SEQUENCE [LARGE SCALE GENOMIC DNA]</scope>
    <source>
        <strain evidence="5 6">SKay4041</strain>
    </source>
</reference>
<organism evidence="5 6">
    <name type="scientific">Amanita thiersii Skay4041</name>
    <dbReference type="NCBI Taxonomy" id="703135"/>
    <lineage>
        <taxon>Eukaryota</taxon>
        <taxon>Fungi</taxon>
        <taxon>Dikarya</taxon>
        <taxon>Basidiomycota</taxon>
        <taxon>Agaricomycotina</taxon>
        <taxon>Agaricomycetes</taxon>
        <taxon>Agaricomycetidae</taxon>
        <taxon>Agaricales</taxon>
        <taxon>Pluteineae</taxon>
        <taxon>Amanitaceae</taxon>
        <taxon>Amanita</taxon>
    </lineage>
</organism>
<dbReference type="Pfam" id="PF12937">
    <property type="entry name" value="F-box-like"/>
    <property type="match status" value="1"/>
</dbReference>
<protein>
    <recommendedName>
        <fullName evidence="4">F-box domain-containing protein</fullName>
    </recommendedName>
</protein>
<dbReference type="Gene3D" id="2.130.10.10">
    <property type="entry name" value="YVTN repeat-like/Quinoprotein amine dehydrogenase"/>
    <property type="match status" value="1"/>
</dbReference>
<dbReference type="SUPFAM" id="SSF50978">
    <property type="entry name" value="WD40 repeat-like"/>
    <property type="match status" value="1"/>
</dbReference>
<dbReference type="InterPro" id="IPR015943">
    <property type="entry name" value="WD40/YVTN_repeat-like_dom_sf"/>
</dbReference>
<dbReference type="InterPro" id="IPR036322">
    <property type="entry name" value="WD40_repeat_dom_sf"/>
</dbReference>
<dbReference type="Gene3D" id="1.20.1280.50">
    <property type="match status" value="1"/>
</dbReference>
<dbReference type="InterPro" id="IPR001680">
    <property type="entry name" value="WD40_rpt"/>
</dbReference>
<dbReference type="STRING" id="703135.A0A2A9NT91"/>
<accession>A0A2A9NT91</accession>
<gene>
    <name evidence="5" type="ORF">AMATHDRAFT_75290</name>
</gene>
<proteinExistence type="predicted"/>
<dbReference type="SMART" id="SM00256">
    <property type="entry name" value="FBOX"/>
    <property type="match status" value="1"/>
</dbReference>
<dbReference type="OrthoDB" id="3219396at2759"/>
<keyword evidence="1 3" id="KW-0853">WD repeat</keyword>
<feature type="domain" description="F-box" evidence="4">
    <location>
        <begin position="16"/>
        <end position="56"/>
    </location>
</feature>
<name>A0A2A9NT91_9AGAR</name>
<dbReference type="EMBL" id="KZ301995">
    <property type="protein sequence ID" value="PFH50902.1"/>
    <property type="molecule type" value="Genomic_DNA"/>
</dbReference>
<evidence type="ECO:0000259" key="4">
    <source>
        <dbReference type="PROSITE" id="PS50181"/>
    </source>
</evidence>
<evidence type="ECO:0000256" key="1">
    <source>
        <dbReference type="ARBA" id="ARBA00022574"/>
    </source>
</evidence>
<dbReference type="Pfam" id="PF25499">
    <property type="entry name" value="Beta-prop_pof12"/>
    <property type="match status" value="1"/>
</dbReference>
<evidence type="ECO:0000313" key="5">
    <source>
        <dbReference type="EMBL" id="PFH50902.1"/>
    </source>
</evidence>
<dbReference type="PROSITE" id="PS00678">
    <property type="entry name" value="WD_REPEATS_1"/>
    <property type="match status" value="1"/>
</dbReference>
<dbReference type="PROSITE" id="PS50181">
    <property type="entry name" value="FBOX"/>
    <property type="match status" value="1"/>
</dbReference>
<sequence>MSGKGSSKKFTFDFFLYDELILCIFSHLSWVDLCAVQATSRKWSRLATDNELWRNLYFTVFGRTRLRGARGFTGRLDGREVRPLPSRVKTGEFKDWKWMFRISSNWRKGRCMVEQLQLLPPAPLEDVQSAKTHILLAGSLIVTASSKQSLLPCVHLSGPDGLYYDLPCPSRQPALFHVTALALDQSPPISRDVGIAAFLSTGEFHVFRVDYSNPTSSTLQLSHSPIRRTSRTSPIIQAVYHHPILITLSESFSLSIYDLSSGLARHSQTLSSYTSHPPTSLVLSTPTATTYKLVLTYAVPVYPRHWSVGITELIISAPSSHTEPLKSSTSPSATFAEESSYNGAELVCVTATRTIRAVDIPHGWIDEEKLRVIQEQWSRKVTHVADTQTDGKWVVLAPGGPLPTSRVSSSSSPHSPSHIYSPTSLQLYRLSLPLASSAISAPRPRLTFMRNLHGHTCPVSSMSVADGRCVSLGIDGSIWVWDLETGASTEVLAQDPEVAHPSTHGGIQFEKCMVAFDERRIVTAQGDCVRVRRFDI</sequence>
<dbReference type="InterPro" id="IPR019775">
    <property type="entry name" value="WD40_repeat_CS"/>
</dbReference>
<keyword evidence="2" id="KW-0677">Repeat</keyword>
<evidence type="ECO:0000256" key="2">
    <source>
        <dbReference type="ARBA" id="ARBA00022737"/>
    </source>
</evidence>
<dbReference type="InterPro" id="IPR036047">
    <property type="entry name" value="F-box-like_dom_sf"/>
</dbReference>
<evidence type="ECO:0000313" key="6">
    <source>
        <dbReference type="Proteomes" id="UP000242287"/>
    </source>
</evidence>
<dbReference type="SUPFAM" id="SSF81383">
    <property type="entry name" value="F-box domain"/>
    <property type="match status" value="1"/>
</dbReference>
<feature type="repeat" description="WD" evidence="3">
    <location>
        <begin position="452"/>
        <end position="491"/>
    </location>
</feature>
<dbReference type="AlphaFoldDB" id="A0A2A9NT91"/>
<evidence type="ECO:0000256" key="3">
    <source>
        <dbReference type="PROSITE-ProRule" id="PRU00221"/>
    </source>
</evidence>